<name>A0A812LQR2_SYMPI</name>
<protein>
    <submittedName>
        <fullName evidence="2">Uncharacterized protein</fullName>
    </submittedName>
</protein>
<dbReference type="AlphaFoldDB" id="A0A812LQR2"/>
<keyword evidence="1" id="KW-1133">Transmembrane helix</keyword>
<feature type="transmembrane region" description="Helical" evidence="1">
    <location>
        <begin position="7"/>
        <end position="27"/>
    </location>
</feature>
<keyword evidence="1" id="KW-0812">Transmembrane</keyword>
<feature type="non-terminal residue" evidence="2">
    <location>
        <position position="1"/>
    </location>
</feature>
<dbReference type="OrthoDB" id="443381at2759"/>
<feature type="non-terminal residue" evidence="2">
    <location>
        <position position="54"/>
    </location>
</feature>
<evidence type="ECO:0000313" key="3">
    <source>
        <dbReference type="Proteomes" id="UP000649617"/>
    </source>
</evidence>
<keyword evidence="1" id="KW-0472">Membrane</keyword>
<proteinExistence type="predicted"/>
<keyword evidence="3" id="KW-1185">Reference proteome</keyword>
<reference evidence="2" key="1">
    <citation type="submission" date="2021-02" db="EMBL/GenBank/DDBJ databases">
        <authorList>
            <person name="Dougan E. K."/>
            <person name="Rhodes N."/>
            <person name="Thang M."/>
            <person name="Chan C."/>
        </authorList>
    </citation>
    <scope>NUCLEOTIDE SEQUENCE</scope>
</reference>
<evidence type="ECO:0000313" key="2">
    <source>
        <dbReference type="EMBL" id="CAE7248348.1"/>
    </source>
</evidence>
<comment type="caution">
    <text evidence="2">The sequence shown here is derived from an EMBL/GenBank/DDBJ whole genome shotgun (WGS) entry which is preliminary data.</text>
</comment>
<organism evidence="2 3">
    <name type="scientific">Symbiodinium pilosum</name>
    <name type="common">Dinoflagellate</name>
    <dbReference type="NCBI Taxonomy" id="2952"/>
    <lineage>
        <taxon>Eukaryota</taxon>
        <taxon>Sar</taxon>
        <taxon>Alveolata</taxon>
        <taxon>Dinophyceae</taxon>
        <taxon>Suessiales</taxon>
        <taxon>Symbiodiniaceae</taxon>
        <taxon>Symbiodinium</taxon>
    </lineage>
</organism>
<sequence length="54" mass="5792">CAFNMPAKIFTVVGCVVFFIGAIMYGVGWGQAGAIADNRLLVNGQRTFTVTLDH</sequence>
<dbReference type="EMBL" id="CAJNIZ010006247">
    <property type="protein sequence ID" value="CAE7248348.1"/>
    <property type="molecule type" value="Genomic_DNA"/>
</dbReference>
<gene>
    <name evidence="2" type="ORF">SPIL2461_LOCUS4643</name>
</gene>
<dbReference type="Proteomes" id="UP000649617">
    <property type="component" value="Unassembled WGS sequence"/>
</dbReference>
<accession>A0A812LQR2</accession>
<evidence type="ECO:0000256" key="1">
    <source>
        <dbReference type="SAM" id="Phobius"/>
    </source>
</evidence>